<dbReference type="Proteomes" id="UP000813824">
    <property type="component" value="Unassembled WGS sequence"/>
</dbReference>
<keyword evidence="6" id="KW-1185">Reference proteome</keyword>
<comment type="similarity">
    <text evidence="2">Belongs to the GMC oxidoreductase family.</text>
</comment>
<feature type="binding site" evidence="3">
    <location>
        <begin position="535"/>
        <end position="536"/>
    </location>
    <ligand>
        <name>FAD</name>
        <dbReference type="ChEBI" id="CHEBI:57692"/>
    </ligand>
</feature>
<sequence length="604" mass="65941">MEEQSAFDVIIAGGGASACVVGGRLAVADPNLKILIVEAGPPTQEDFAHIQPARYATHLLPESKTIKFLAANPSEALGGRSAIIPTGQCLGGGSSVNFAMYTRAAASDYDDWVTKYGNPGWGYKDLLPYLMKFETYQVDPNTETHGSSGPLKISSGGVYGNVGKDFLDVAAKYDSQRAFTTDVNGLVSGCNEYGNWPKWINKETGHRSDAAHHYIYPQANNKSLVILTGHLVKRVIFENKRAVGIEYVPNARFHPDLPQQTQIARAKRLVIVSAGSLGSPLILERSGIGSAKVLEKNKVETVVDLPGVGDKYQDHQGLFPPFFASEESLTLDGIVRGDQVELDQWTPQWLNEGTGLMASNGIDAGLKLRPTEQELKEIGPDFEARWKEFYADAPDKPVLWFGPLAMFVGDSSAVPKRKYFTIVWFLEHPAAFGHIHITSGEDVNAPPDFQPGYLTKPEDLAVLKWGYKRAREFARRMECYRGELSSMHPKFPQGSEAACKDDAVPVPVDAPNIKWTAEDDKLIEDYIRNYVTTTWHSLGTCPMKPRENGGVVDTRLNVYGVENLKVADLSVAPGNVAANTYSTALAIAERAAVIIAEDLGIGAI</sequence>
<dbReference type="PANTHER" id="PTHR11552:SF78">
    <property type="entry name" value="GLUCOSE-METHANOL-CHOLINE OXIDOREDUCTASE N-TERMINAL DOMAIN-CONTAINING PROTEIN"/>
    <property type="match status" value="1"/>
</dbReference>
<evidence type="ECO:0000256" key="3">
    <source>
        <dbReference type="PIRSR" id="PIRSR000137-2"/>
    </source>
</evidence>
<evidence type="ECO:0000313" key="5">
    <source>
        <dbReference type="EMBL" id="KAH8079784.1"/>
    </source>
</evidence>
<feature type="binding site" evidence="3">
    <location>
        <position position="232"/>
    </location>
    <ligand>
        <name>FAD</name>
        <dbReference type="ChEBI" id="CHEBI:57692"/>
    </ligand>
</feature>
<keyword evidence="3" id="KW-0274">FAD</keyword>
<dbReference type="InterPro" id="IPR000172">
    <property type="entry name" value="GMC_OxRdtase_N"/>
</dbReference>
<dbReference type="PROSITE" id="PS00624">
    <property type="entry name" value="GMC_OXRED_2"/>
    <property type="match status" value="1"/>
</dbReference>
<dbReference type="Gene3D" id="3.50.50.60">
    <property type="entry name" value="FAD/NAD(P)-binding domain"/>
    <property type="match status" value="1"/>
</dbReference>
<dbReference type="PIRSF" id="PIRSF000137">
    <property type="entry name" value="Alcohol_oxidase"/>
    <property type="match status" value="1"/>
</dbReference>
<comment type="caution">
    <text evidence="5">The sequence shown here is derived from an EMBL/GenBank/DDBJ whole genome shotgun (WGS) entry which is preliminary data.</text>
</comment>
<dbReference type="EMBL" id="JAEVFJ010000055">
    <property type="protein sequence ID" value="KAH8079784.1"/>
    <property type="molecule type" value="Genomic_DNA"/>
</dbReference>
<dbReference type="InterPro" id="IPR012132">
    <property type="entry name" value="GMC_OxRdtase"/>
</dbReference>
<evidence type="ECO:0000313" key="6">
    <source>
        <dbReference type="Proteomes" id="UP000813824"/>
    </source>
</evidence>
<evidence type="ECO:0000259" key="4">
    <source>
        <dbReference type="PROSITE" id="PS00624"/>
    </source>
</evidence>
<dbReference type="Pfam" id="PF00732">
    <property type="entry name" value="GMC_oxred_N"/>
    <property type="match status" value="1"/>
</dbReference>
<dbReference type="OrthoDB" id="269227at2759"/>
<dbReference type="InterPro" id="IPR007867">
    <property type="entry name" value="GMC_OxRtase_C"/>
</dbReference>
<dbReference type="InterPro" id="IPR036188">
    <property type="entry name" value="FAD/NAD-bd_sf"/>
</dbReference>
<organism evidence="5 6">
    <name type="scientific">Cristinia sonorae</name>
    <dbReference type="NCBI Taxonomy" id="1940300"/>
    <lineage>
        <taxon>Eukaryota</taxon>
        <taxon>Fungi</taxon>
        <taxon>Dikarya</taxon>
        <taxon>Basidiomycota</taxon>
        <taxon>Agaricomycotina</taxon>
        <taxon>Agaricomycetes</taxon>
        <taxon>Agaricomycetidae</taxon>
        <taxon>Agaricales</taxon>
        <taxon>Pleurotineae</taxon>
        <taxon>Stephanosporaceae</taxon>
        <taxon>Cristinia</taxon>
    </lineage>
</organism>
<reference evidence="5" key="1">
    <citation type="journal article" date="2021" name="New Phytol.">
        <title>Evolutionary innovations through gain and loss of genes in the ectomycorrhizal Boletales.</title>
        <authorList>
            <person name="Wu G."/>
            <person name="Miyauchi S."/>
            <person name="Morin E."/>
            <person name="Kuo A."/>
            <person name="Drula E."/>
            <person name="Varga T."/>
            <person name="Kohler A."/>
            <person name="Feng B."/>
            <person name="Cao Y."/>
            <person name="Lipzen A."/>
            <person name="Daum C."/>
            <person name="Hundley H."/>
            <person name="Pangilinan J."/>
            <person name="Johnson J."/>
            <person name="Barry K."/>
            <person name="LaButti K."/>
            <person name="Ng V."/>
            <person name="Ahrendt S."/>
            <person name="Min B."/>
            <person name="Choi I.G."/>
            <person name="Park H."/>
            <person name="Plett J.M."/>
            <person name="Magnuson J."/>
            <person name="Spatafora J.W."/>
            <person name="Nagy L.G."/>
            <person name="Henrissat B."/>
            <person name="Grigoriev I.V."/>
            <person name="Yang Z.L."/>
            <person name="Xu J."/>
            <person name="Martin F.M."/>
        </authorList>
    </citation>
    <scope>NUCLEOTIDE SEQUENCE</scope>
    <source>
        <strain evidence="5">KKN 215</strain>
    </source>
</reference>
<name>A0A8K0UE48_9AGAR</name>
<comment type="cofactor">
    <cofactor evidence="1 3">
        <name>FAD</name>
        <dbReference type="ChEBI" id="CHEBI:57692"/>
    </cofactor>
</comment>
<proteinExistence type="inferred from homology"/>
<feature type="domain" description="Glucose-methanol-choline oxidoreductase N-terminal" evidence="4">
    <location>
        <begin position="275"/>
        <end position="289"/>
    </location>
</feature>
<dbReference type="Gene3D" id="3.30.560.10">
    <property type="entry name" value="Glucose Oxidase, domain 3"/>
    <property type="match status" value="1"/>
</dbReference>
<dbReference type="SUPFAM" id="SSF54373">
    <property type="entry name" value="FAD-linked reductases, C-terminal domain"/>
    <property type="match status" value="1"/>
</dbReference>
<dbReference type="SUPFAM" id="SSF51905">
    <property type="entry name" value="FAD/NAD(P)-binding domain"/>
    <property type="match status" value="1"/>
</dbReference>
<dbReference type="PANTHER" id="PTHR11552">
    <property type="entry name" value="GLUCOSE-METHANOL-CHOLINE GMC OXIDOREDUCTASE"/>
    <property type="match status" value="1"/>
</dbReference>
<keyword evidence="3" id="KW-0285">Flavoprotein</keyword>
<dbReference type="GO" id="GO:0016614">
    <property type="term" value="F:oxidoreductase activity, acting on CH-OH group of donors"/>
    <property type="evidence" value="ECO:0007669"/>
    <property type="project" value="InterPro"/>
</dbReference>
<accession>A0A8K0UE48</accession>
<dbReference type="Pfam" id="PF05199">
    <property type="entry name" value="GMC_oxred_C"/>
    <property type="match status" value="1"/>
</dbReference>
<gene>
    <name evidence="5" type="ORF">BXZ70DRAFT_642939</name>
</gene>
<evidence type="ECO:0000256" key="1">
    <source>
        <dbReference type="ARBA" id="ARBA00001974"/>
    </source>
</evidence>
<evidence type="ECO:0000256" key="2">
    <source>
        <dbReference type="ARBA" id="ARBA00010790"/>
    </source>
</evidence>
<protein>
    <submittedName>
        <fullName evidence="5">Alcohol oxidase-like protein</fullName>
    </submittedName>
</protein>
<dbReference type="AlphaFoldDB" id="A0A8K0UE48"/>
<dbReference type="GO" id="GO:0050660">
    <property type="term" value="F:flavin adenine dinucleotide binding"/>
    <property type="evidence" value="ECO:0007669"/>
    <property type="project" value="InterPro"/>
</dbReference>